<protein>
    <submittedName>
        <fullName evidence="1">Nitrous oxide reductase accessory protein NosL</fullName>
    </submittedName>
</protein>
<dbReference type="PANTHER" id="PTHR41247">
    <property type="entry name" value="HTH-TYPE TRANSCRIPTIONAL REPRESSOR YCNK"/>
    <property type="match status" value="1"/>
</dbReference>
<dbReference type="Proteomes" id="UP001596442">
    <property type="component" value="Unassembled WGS sequence"/>
</dbReference>
<organism evidence="1 2">
    <name type="scientific">Halorubrum tibetense</name>
    <dbReference type="NCBI Taxonomy" id="175631"/>
    <lineage>
        <taxon>Archaea</taxon>
        <taxon>Methanobacteriati</taxon>
        <taxon>Methanobacteriota</taxon>
        <taxon>Stenosarchaea group</taxon>
        <taxon>Halobacteria</taxon>
        <taxon>Halobacteriales</taxon>
        <taxon>Haloferacaceae</taxon>
        <taxon>Halorubrum</taxon>
    </lineage>
</organism>
<evidence type="ECO:0000313" key="1">
    <source>
        <dbReference type="EMBL" id="MFC6752216.1"/>
    </source>
</evidence>
<dbReference type="PANTHER" id="PTHR41247:SF1">
    <property type="entry name" value="HTH-TYPE TRANSCRIPTIONAL REPRESSOR YCNK"/>
    <property type="match status" value="1"/>
</dbReference>
<reference evidence="1 2" key="1">
    <citation type="journal article" date="2019" name="Int. J. Syst. Evol. Microbiol.">
        <title>The Global Catalogue of Microorganisms (GCM) 10K type strain sequencing project: providing services to taxonomists for standard genome sequencing and annotation.</title>
        <authorList>
            <consortium name="The Broad Institute Genomics Platform"/>
            <consortium name="The Broad Institute Genome Sequencing Center for Infectious Disease"/>
            <person name="Wu L."/>
            <person name="Ma J."/>
        </authorList>
    </citation>
    <scope>NUCLEOTIDE SEQUENCE [LARGE SCALE GENOMIC DNA]</scope>
    <source>
        <strain evidence="1 2">CGMCC 1.3239</strain>
    </source>
</reference>
<accession>A0ABD5S808</accession>
<dbReference type="RefSeq" id="WP_379778643.1">
    <property type="nucleotide sequence ID" value="NZ_JBHSWW010000011.1"/>
</dbReference>
<keyword evidence="2" id="KW-1185">Reference proteome</keyword>
<comment type="caution">
    <text evidence="1">The sequence shown here is derived from an EMBL/GenBank/DDBJ whole genome shotgun (WGS) entry which is preliminary data.</text>
</comment>
<dbReference type="EMBL" id="JBHSWW010000011">
    <property type="protein sequence ID" value="MFC6752216.1"/>
    <property type="molecule type" value="Genomic_DNA"/>
</dbReference>
<dbReference type="InterPro" id="IPR008719">
    <property type="entry name" value="N2O_reductase_NosL"/>
</dbReference>
<evidence type="ECO:0000313" key="2">
    <source>
        <dbReference type="Proteomes" id="UP001596442"/>
    </source>
</evidence>
<dbReference type="SUPFAM" id="SSF160387">
    <property type="entry name" value="NosL/MerB-like"/>
    <property type="match status" value="1"/>
</dbReference>
<dbReference type="Pfam" id="PF05573">
    <property type="entry name" value="NosL"/>
    <property type="match status" value="1"/>
</dbReference>
<dbReference type="Gene3D" id="3.30.70.2050">
    <property type="match status" value="1"/>
</dbReference>
<name>A0ABD5S808_9EURY</name>
<sequence>MDESDGSGTNRRTVLTGVFAAGSVAVAGCLGGEDGEAIDPVSLDGERSCDQCGMIVEDHPGPVGQIHFADDEPEGGRPAQFCSSTCTYRYRFDEVDADRDPVVTFLTDYSLVEQEVFEEGEDVLFSSHVESDAFARTASLTVVAGSDVAGAMGPELIPFSADEDVESFRESYGGQAIDAEDVDREVIEGLS</sequence>
<proteinExistence type="predicted"/>
<gene>
    <name evidence="1" type="ORF">ACFQEU_01835</name>
</gene>
<dbReference type="AlphaFoldDB" id="A0ABD5S808"/>